<reference evidence="1" key="2">
    <citation type="submission" date="2019-06" db="EMBL/GenBank/DDBJ databases">
        <title>Genomics analysis of Aphanomyces spp. identifies a new class of oomycete effector associated with host adaptation.</title>
        <authorList>
            <person name="Gaulin E."/>
        </authorList>
    </citation>
    <scope>NUCLEOTIDE SEQUENCE</scope>
    <source>
        <strain evidence="1">CBS 578.67</strain>
    </source>
</reference>
<dbReference type="Proteomes" id="UP000332933">
    <property type="component" value="Unassembled WGS sequence"/>
</dbReference>
<reference evidence="2 3" key="1">
    <citation type="submission" date="2019-03" db="EMBL/GenBank/DDBJ databases">
        <authorList>
            <person name="Gaulin E."/>
            <person name="Dumas B."/>
        </authorList>
    </citation>
    <scope>NUCLEOTIDE SEQUENCE [LARGE SCALE GENOMIC DNA]</scope>
    <source>
        <strain evidence="2">CBS 568.67</strain>
    </source>
</reference>
<dbReference type="EMBL" id="CAADRA010005197">
    <property type="protein sequence ID" value="VFT86861.1"/>
    <property type="molecule type" value="Genomic_DNA"/>
</dbReference>
<proteinExistence type="predicted"/>
<organism evidence="2 3">
    <name type="scientific">Aphanomyces stellatus</name>
    <dbReference type="NCBI Taxonomy" id="120398"/>
    <lineage>
        <taxon>Eukaryota</taxon>
        <taxon>Sar</taxon>
        <taxon>Stramenopiles</taxon>
        <taxon>Oomycota</taxon>
        <taxon>Saprolegniomycetes</taxon>
        <taxon>Saprolegniales</taxon>
        <taxon>Verrucalvaceae</taxon>
        <taxon>Aphanomyces</taxon>
    </lineage>
</organism>
<protein>
    <submittedName>
        <fullName evidence="2">Aste57867_9983 protein</fullName>
    </submittedName>
</protein>
<dbReference type="AlphaFoldDB" id="A0A485KPJ7"/>
<gene>
    <name evidence="2" type="primary">Aste57867_9983</name>
    <name evidence="1" type="ORF">As57867_009944</name>
    <name evidence="2" type="ORF">ASTE57867_9983</name>
</gene>
<accession>A0A485KPJ7</accession>
<evidence type="ECO:0000313" key="2">
    <source>
        <dbReference type="EMBL" id="VFT86861.1"/>
    </source>
</evidence>
<evidence type="ECO:0000313" key="3">
    <source>
        <dbReference type="Proteomes" id="UP000332933"/>
    </source>
</evidence>
<evidence type="ECO:0000313" key="1">
    <source>
        <dbReference type="EMBL" id="KAF0699441.1"/>
    </source>
</evidence>
<dbReference type="EMBL" id="VJMH01005176">
    <property type="protein sequence ID" value="KAF0699441.1"/>
    <property type="molecule type" value="Genomic_DNA"/>
</dbReference>
<sequence length="117" mass="13295">MPFGFVCWVQSSGTHSPSSVTREEMASKLLDKCHYRIQLPSTTMKTAAAWTSDRLAYFQQLLDTAQYELFDFELSARQIETLQLLLLEHKKTKSIPATSAWVDDADSEEDDDGGMWV</sequence>
<name>A0A485KPJ7_9STRA</name>
<keyword evidence="3" id="KW-1185">Reference proteome</keyword>